<dbReference type="Pfam" id="PF04892">
    <property type="entry name" value="VanZ"/>
    <property type="match status" value="1"/>
</dbReference>
<protein>
    <submittedName>
        <fullName evidence="3">Glycopeptide antibiotics resistance protein</fullName>
    </submittedName>
</protein>
<feature type="transmembrane region" description="Helical" evidence="1">
    <location>
        <begin position="20"/>
        <end position="45"/>
    </location>
</feature>
<keyword evidence="1" id="KW-0812">Transmembrane</keyword>
<dbReference type="InterPro" id="IPR053150">
    <property type="entry name" value="Teicoplanin_resist-assoc"/>
</dbReference>
<evidence type="ECO:0000259" key="2">
    <source>
        <dbReference type="Pfam" id="PF04892"/>
    </source>
</evidence>
<evidence type="ECO:0000313" key="3">
    <source>
        <dbReference type="EMBL" id="SHL60152.1"/>
    </source>
</evidence>
<gene>
    <name evidence="3" type="ORF">SAMN02745136_05283</name>
</gene>
<name>A0A1M7BYP1_9FIRM</name>
<keyword evidence="1" id="KW-1133">Transmembrane helix</keyword>
<dbReference type="AlphaFoldDB" id="A0A1M7BYP1"/>
<dbReference type="InterPro" id="IPR006976">
    <property type="entry name" value="VanZ-like"/>
</dbReference>
<feature type="transmembrane region" description="Helical" evidence="1">
    <location>
        <begin position="106"/>
        <end position="128"/>
    </location>
</feature>
<dbReference type="EMBL" id="FRAC01000040">
    <property type="protein sequence ID" value="SHL60152.1"/>
    <property type="molecule type" value="Genomic_DNA"/>
</dbReference>
<feature type="domain" description="VanZ-like" evidence="2">
    <location>
        <begin position="68"/>
        <end position="177"/>
    </location>
</feature>
<sequence>MTSIFSQLLVPIYADLHIAVTAYLLPSLLPGMLALVTFDIAYLLFFRKRQKDYKIFLRSNQFILFIMFFYLAFIIYLTILSRPSGSRTGVDLMPLATLSDSLSGNIYAAENVLLFLPFGVIYCFLPIAGKRASQCRMTGFTISVSIEVVQYITKRGFLQTDDVILNVLGCYIGYIIGSRLIKLKDGFPLPSG</sequence>
<reference evidence="3 4" key="1">
    <citation type="submission" date="2016-11" db="EMBL/GenBank/DDBJ databases">
        <authorList>
            <person name="Jaros S."/>
            <person name="Januszkiewicz K."/>
            <person name="Wedrychowicz H."/>
        </authorList>
    </citation>
    <scope>NUCLEOTIDE SEQUENCE [LARGE SCALE GENOMIC DNA]</scope>
    <source>
        <strain evidence="3 4">DSM 15929</strain>
    </source>
</reference>
<keyword evidence="4" id="KW-1185">Reference proteome</keyword>
<organism evidence="3 4">
    <name type="scientific">Anaerocolumna jejuensis DSM 15929</name>
    <dbReference type="NCBI Taxonomy" id="1121322"/>
    <lineage>
        <taxon>Bacteria</taxon>
        <taxon>Bacillati</taxon>
        <taxon>Bacillota</taxon>
        <taxon>Clostridia</taxon>
        <taxon>Lachnospirales</taxon>
        <taxon>Lachnospiraceae</taxon>
        <taxon>Anaerocolumna</taxon>
    </lineage>
</organism>
<accession>A0A1M7BYP1</accession>
<dbReference type="PANTHER" id="PTHR36834:SF1">
    <property type="entry name" value="INTEGRAL MEMBRANE PROTEIN"/>
    <property type="match status" value="1"/>
</dbReference>
<dbReference type="Proteomes" id="UP000184386">
    <property type="component" value="Unassembled WGS sequence"/>
</dbReference>
<evidence type="ECO:0000256" key="1">
    <source>
        <dbReference type="SAM" id="Phobius"/>
    </source>
</evidence>
<keyword evidence="1" id="KW-0472">Membrane</keyword>
<dbReference type="OrthoDB" id="9805025at2"/>
<proteinExistence type="predicted"/>
<dbReference type="PANTHER" id="PTHR36834">
    <property type="entry name" value="MEMBRANE PROTEIN-RELATED"/>
    <property type="match status" value="1"/>
</dbReference>
<dbReference type="STRING" id="1121322.SAMN02745136_05283"/>
<feature type="transmembrane region" description="Helical" evidence="1">
    <location>
        <begin position="163"/>
        <end position="181"/>
    </location>
</feature>
<evidence type="ECO:0000313" key="4">
    <source>
        <dbReference type="Proteomes" id="UP000184386"/>
    </source>
</evidence>
<dbReference type="RefSeq" id="WP_073280187.1">
    <property type="nucleotide sequence ID" value="NZ_FRAC01000040.1"/>
</dbReference>
<feature type="transmembrane region" description="Helical" evidence="1">
    <location>
        <begin position="57"/>
        <end position="79"/>
    </location>
</feature>